<sequence>MLLLTALVFVGVVGGILLLVYLNKICDWLVTSDVLSPSLIMLCTYLACMFLFHRHD</sequence>
<keyword evidence="1" id="KW-0472">Membrane</keyword>
<evidence type="ECO:0000313" key="2">
    <source>
        <dbReference type="EMBL" id="ASC06898.1"/>
    </source>
</evidence>
<evidence type="ECO:0000313" key="3">
    <source>
        <dbReference type="Proteomes" id="UP000196816"/>
    </source>
</evidence>
<proteinExistence type="predicted"/>
<gene>
    <name evidence="2" type="ORF">S101468_02696</name>
</gene>
<dbReference type="RefSeq" id="WP_197460627.1">
    <property type="nucleotide sequence ID" value="NZ_CP021922.1"/>
</dbReference>
<evidence type="ECO:0000256" key="1">
    <source>
        <dbReference type="SAM" id="Phobius"/>
    </source>
</evidence>
<keyword evidence="1" id="KW-0812">Transmembrane</keyword>
<feature type="transmembrane region" description="Helical" evidence="1">
    <location>
        <begin position="34"/>
        <end position="52"/>
    </location>
</feature>
<protein>
    <submittedName>
        <fullName evidence="2">Uncharacterized protein</fullName>
    </submittedName>
</protein>
<dbReference type="EMBL" id="CP021922">
    <property type="protein sequence ID" value="ASC06898.1"/>
    <property type="molecule type" value="Genomic_DNA"/>
</dbReference>
<dbReference type="AlphaFoldDB" id="A0AAC9SQK6"/>
<dbReference type="Proteomes" id="UP000196816">
    <property type="component" value="Chromosome"/>
</dbReference>
<organism evidence="2 3">
    <name type="scientific">Acetobacter pasteurianus subsp. pasteurianus</name>
    <dbReference type="NCBI Taxonomy" id="481145"/>
    <lineage>
        <taxon>Bacteria</taxon>
        <taxon>Pseudomonadati</taxon>
        <taxon>Pseudomonadota</taxon>
        <taxon>Alphaproteobacteria</taxon>
        <taxon>Acetobacterales</taxon>
        <taxon>Acetobacteraceae</taxon>
        <taxon>Acetobacter</taxon>
    </lineage>
</organism>
<name>A0AAC9SQK6_ACEPA</name>
<keyword evidence="1" id="KW-1133">Transmembrane helix</keyword>
<reference evidence="2 3" key="1">
    <citation type="submission" date="2017-06" db="EMBL/GenBank/DDBJ databases">
        <title>Genome sequence of Acetobacter pasteurianus subsp. pasteurianus strain SRCM101468.</title>
        <authorList>
            <person name="Cho S.H."/>
        </authorList>
    </citation>
    <scope>NUCLEOTIDE SEQUENCE [LARGE SCALE GENOMIC DNA]</scope>
    <source>
        <strain evidence="2 3">SRCM101468</strain>
    </source>
</reference>
<accession>A0AAC9SQK6</accession>